<dbReference type="Pfam" id="PF00577">
    <property type="entry name" value="Usher"/>
    <property type="match status" value="1"/>
</dbReference>
<dbReference type="PANTHER" id="PTHR30451:SF8">
    <property type="entry name" value="FIMBRIAL USHER PROTEIN"/>
    <property type="match status" value="1"/>
</dbReference>
<dbReference type="Proteomes" id="UP000319715">
    <property type="component" value="Unassembled WGS sequence"/>
</dbReference>
<proteinExistence type="predicted"/>
<protein>
    <submittedName>
        <fullName evidence="1">Fimbrial biogenesis outer membrane usher protein</fullName>
    </submittedName>
</protein>
<gene>
    <name evidence="1" type="ORF">FK492_23465</name>
</gene>
<comment type="caution">
    <text evidence="1">The sequence shown here is derived from an EMBL/GenBank/DDBJ whole genome shotgun (WGS) entry which is preliminary data.</text>
</comment>
<dbReference type="InterPro" id="IPR000015">
    <property type="entry name" value="Fimb_usher"/>
</dbReference>
<dbReference type="Gene3D" id="2.60.40.2610">
    <property type="entry name" value="Outer membrane usher protein FimD, plug domain"/>
    <property type="match status" value="1"/>
</dbReference>
<accession>A0ABY2ZRU6</accession>
<dbReference type="InterPro" id="IPR042186">
    <property type="entry name" value="FimD_plug_dom"/>
</dbReference>
<evidence type="ECO:0000313" key="2">
    <source>
        <dbReference type="Proteomes" id="UP000319715"/>
    </source>
</evidence>
<name>A0ABY2ZRU6_9GAMM</name>
<sequence>MPNKFSLVYIFTCFLWGANAWSEGLHFDESLIAANGISSEQLNNALNRYVLPEGYMKVEVYINGFYTASGEINSMNGLLIFTRAVKSKLKIKGSAWREYHRVGRCAGFILDKKISYKFDRSDNALRIIVPAELLEEPAGRMSFRGGRGAFINYNTYAYRYSSVSGMFSSLNADYEAGGNVNNTIIRVHGNYSQFRSENGSSAVNQVRDGYIERDFNRVRIRAGRTIVNDGGFETGYVDGAIVSSAEGNASAYINFSYDAPEVLSVEFWQNNLLLWKQIIQKGHAELRNIPVAGFSSDVTVLIKRQNQVIYSQIISRGQITTNRYGMTGYYAFSGRAVNGARRIVNGVGFSKALGKNMAPSVAMVSSGKYRGLAVSNTTFYGEFFTTMWLTGVQNERGQRSLSLNVTTNHKNTSLSYSVNSRHFSYLGEAQQAYYRSERSSIGLTQTQPLSDRITGSVSLTHYRFYRAHSNDAVSASLNYSAGMASLGIGLSYMSPVAGRSVRDKVSTNLSLSIPLSIKKYSANWRSQYYSYAKRTRFSNSLSAQVTNRYTVTASHQRVSGRTRSESYMLDNNVSTPYTAADVSLSQGKDSGNSSRMTAVSLSGSIAVSRKGVIFSPGRISDTWAVVDTGVHRYLEVSSLRNSVMTNHDGKAIITSVAAGSADFIRVNPEGLPPGVIIKNNVREFSAERGAVPFFDFNVVNNRSLLMRWKSKPAWIQQNDLFYDAAGKLIARFIDKDILLINENDVNELQKSGMSSPARINVQCRLARFNLKKQESINDVIFKCNGA</sequence>
<organism evidence="1 2">
    <name type="scientific">Pantoea dispersa</name>
    <dbReference type="NCBI Taxonomy" id="59814"/>
    <lineage>
        <taxon>Bacteria</taxon>
        <taxon>Pseudomonadati</taxon>
        <taxon>Pseudomonadota</taxon>
        <taxon>Gammaproteobacteria</taxon>
        <taxon>Enterobacterales</taxon>
        <taxon>Erwiniaceae</taxon>
        <taxon>Pantoea</taxon>
    </lineage>
</organism>
<dbReference type="EMBL" id="VICF01000018">
    <property type="protein sequence ID" value="TQC63873.1"/>
    <property type="molecule type" value="Genomic_DNA"/>
</dbReference>
<dbReference type="PANTHER" id="PTHR30451">
    <property type="entry name" value="OUTER MEMBRANE USHER PROTEIN"/>
    <property type="match status" value="1"/>
</dbReference>
<reference evidence="1 2" key="1">
    <citation type="submission" date="2019-06" db="EMBL/GenBank/DDBJ databases">
        <title>Pantoea dispersa Assembly.</title>
        <authorList>
            <person name="Wang J."/>
        </authorList>
    </citation>
    <scope>NUCLEOTIDE SEQUENCE [LARGE SCALE GENOMIC DNA]</scope>
    <source>
        <strain evidence="2">bio</strain>
    </source>
</reference>
<evidence type="ECO:0000313" key="1">
    <source>
        <dbReference type="EMBL" id="TQC63873.1"/>
    </source>
</evidence>
<keyword evidence="2" id="KW-1185">Reference proteome</keyword>